<evidence type="ECO:0000313" key="1">
    <source>
        <dbReference type="EMBL" id="OPJ59235.1"/>
    </source>
</evidence>
<accession>A0A1V4IHU3</accession>
<reference evidence="1 2" key="1">
    <citation type="submission" date="2017-03" db="EMBL/GenBank/DDBJ databases">
        <title>Genome sequence of Clostridium oryzae DSM 28571.</title>
        <authorList>
            <person name="Poehlein A."/>
            <person name="Daniel R."/>
        </authorList>
    </citation>
    <scope>NUCLEOTIDE SEQUENCE [LARGE SCALE GENOMIC DNA]</scope>
    <source>
        <strain evidence="1 2">DSM 28571</strain>
    </source>
</reference>
<proteinExistence type="predicted"/>
<dbReference type="AlphaFoldDB" id="A0A1V4IHU3"/>
<sequence length="56" mass="6218">MKKQEKAFIVRKYGQNENTEELNSLLSEGWSVTSISPMSGGGQSEAFALVILQKQE</sequence>
<name>A0A1V4IHU3_9CLOT</name>
<keyword evidence="2" id="KW-1185">Reference proteome</keyword>
<dbReference type="Proteomes" id="UP000190080">
    <property type="component" value="Unassembled WGS sequence"/>
</dbReference>
<comment type="caution">
    <text evidence="1">The sequence shown here is derived from an EMBL/GenBank/DDBJ whole genome shotgun (WGS) entry which is preliminary data.</text>
</comment>
<dbReference type="EMBL" id="MZGV01000048">
    <property type="protein sequence ID" value="OPJ59235.1"/>
    <property type="molecule type" value="Genomic_DNA"/>
</dbReference>
<organism evidence="1 2">
    <name type="scientific">Clostridium oryzae</name>
    <dbReference type="NCBI Taxonomy" id="1450648"/>
    <lineage>
        <taxon>Bacteria</taxon>
        <taxon>Bacillati</taxon>
        <taxon>Bacillota</taxon>
        <taxon>Clostridia</taxon>
        <taxon>Eubacteriales</taxon>
        <taxon>Clostridiaceae</taxon>
        <taxon>Clostridium</taxon>
    </lineage>
</organism>
<gene>
    <name evidence="1" type="ORF">CLORY_33910</name>
</gene>
<evidence type="ECO:0008006" key="3">
    <source>
        <dbReference type="Google" id="ProtNLM"/>
    </source>
</evidence>
<dbReference type="RefSeq" id="WP_169911661.1">
    <property type="nucleotide sequence ID" value="NZ_MZGV01000048.1"/>
</dbReference>
<evidence type="ECO:0000313" key="2">
    <source>
        <dbReference type="Proteomes" id="UP000190080"/>
    </source>
</evidence>
<protein>
    <recommendedName>
        <fullName evidence="3">DUF4177 domain-containing protein</fullName>
    </recommendedName>
</protein>